<evidence type="ECO:0000259" key="1">
    <source>
        <dbReference type="Pfam" id="PF00534"/>
    </source>
</evidence>
<dbReference type="Proteomes" id="UP001300672">
    <property type="component" value="Chromosome"/>
</dbReference>
<gene>
    <name evidence="3" type="ORF">QJT80_08415</name>
</gene>
<dbReference type="GO" id="GO:0016757">
    <property type="term" value="F:glycosyltransferase activity"/>
    <property type="evidence" value="ECO:0007669"/>
    <property type="project" value="InterPro"/>
</dbReference>
<reference evidence="3" key="2">
    <citation type="submission" date="2023-04" db="EMBL/GenBank/DDBJ databases">
        <authorList>
            <person name="Beletskiy A.V."/>
            <person name="Mardanov A.V."/>
            <person name="Ravin N.V."/>
        </authorList>
    </citation>
    <scope>NUCLEOTIDE SEQUENCE</scope>
    <source>
        <strain evidence="3">GKL-01</strain>
    </source>
</reference>
<dbReference type="GO" id="GO:1901135">
    <property type="term" value="P:carbohydrate derivative metabolic process"/>
    <property type="evidence" value="ECO:0007669"/>
    <property type="project" value="UniProtKB-ARBA"/>
</dbReference>
<dbReference type="Pfam" id="PF13439">
    <property type="entry name" value="Glyco_transf_4"/>
    <property type="match status" value="1"/>
</dbReference>
<organism evidence="3">
    <name type="scientific">Candidatus Thiocaldithrix dubininis</name>
    <dbReference type="NCBI Taxonomy" id="3080823"/>
    <lineage>
        <taxon>Bacteria</taxon>
        <taxon>Pseudomonadati</taxon>
        <taxon>Pseudomonadota</taxon>
        <taxon>Gammaproteobacteria</taxon>
        <taxon>Thiotrichales</taxon>
        <taxon>Thiotrichaceae</taxon>
        <taxon>Candidatus Thiocaldithrix</taxon>
    </lineage>
</organism>
<accession>A0AA95H4K7</accession>
<dbReference type="Gene3D" id="3.40.50.2000">
    <property type="entry name" value="Glycogen Phosphorylase B"/>
    <property type="match status" value="2"/>
</dbReference>
<dbReference type="AlphaFoldDB" id="A0AA95H4K7"/>
<dbReference type="KEGG" id="tdu:QJT80_08415"/>
<evidence type="ECO:0000313" key="3">
    <source>
        <dbReference type="EMBL" id="WGZ89533.1"/>
    </source>
</evidence>
<sequence>MSKPLILLVCTNADTAGAPLHVWTLVQALHTQFNFHCVFGEQGEITQRIAALNVPITIIPLKSAIQPLRDWQAMQALNRLCQQIQPRLIHAHSAKAGMVARLVARWRQLPCIYTVHGWGFGLGRPRMQSLILHSVEWILARIAPAYFVYVSHADAKQAQRSLQIAADKGQVIHNGMADHGIRAEVAEHNTPLMVARVAYQKDHTTLVQAFAQSSYQQLTLIGEGTNSPEFQQQLRQWATDKHHAIQALGIQTNVPKYFRQAGCLVLTTHYEGLPLAIIEAMCAGLPILASDVGGVNELVEEGVNGYLLPPKDPAYLQAKLEQLQDPQVRQRLGQASRARYCQRFSLEQMLHQLSTLYQRYLHIPNA</sequence>
<proteinExistence type="predicted"/>
<dbReference type="InterPro" id="IPR028098">
    <property type="entry name" value="Glyco_trans_4-like_N"/>
</dbReference>
<reference evidence="3" key="1">
    <citation type="journal article" date="2023" name="Int. J. Mol. Sci.">
        <title>Metagenomics Revealed a New Genus 'Candidatus Thiocaldithrix dubininis' gen. nov., sp. nov. and a New Species 'Candidatus Thiothrix putei' sp. nov. in the Family Thiotrichaceae, Some Members of Which Have Traits of Both Na+- and H+-Motive Energetics.</title>
        <authorList>
            <person name="Ravin N.V."/>
            <person name="Muntyan M.S."/>
            <person name="Smolyakov D.D."/>
            <person name="Rudenko T.S."/>
            <person name="Beletsky A.V."/>
            <person name="Mardanov A.V."/>
            <person name="Grabovich M.Y."/>
        </authorList>
    </citation>
    <scope>NUCLEOTIDE SEQUENCE</scope>
    <source>
        <strain evidence="3">GKL-01</strain>
    </source>
</reference>
<feature type="domain" description="Glycosyl transferase family 1" evidence="1">
    <location>
        <begin position="187"/>
        <end position="338"/>
    </location>
</feature>
<dbReference type="Pfam" id="PF00534">
    <property type="entry name" value="Glycos_transf_1"/>
    <property type="match status" value="1"/>
</dbReference>
<dbReference type="InterPro" id="IPR001296">
    <property type="entry name" value="Glyco_trans_1"/>
</dbReference>
<dbReference type="PANTHER" id="PTHR12526:SF630">
    <property type="entry name" value="GLYCOSYLTRANSFERASE"/>
    <property type="match status" value="1"/>
</dbReference>
<feature type="domain" description="Glycosyltransferase subfamily 4-like N-terminal" evidence="2">
    <location>
        <begin position="17"/>
        <end position="175"/>
    </location>
</feature>
<dbReference type="EMBL" id="CP124755">
    <property type="protein sequence ID" value="WGZ89533.1"/>
    <property type="molecule type" value="Genomic_DNA"/>
</dbReference>
<dbReference type="CDD" id="cd03808">
    <property type="entry name" value="GT4_CapM-like"/>
    <property type="match status" value="1"/>
</dbReference>
<dbReference type="PANTHER" id="PTHR12526">
    <property type="entry name" value="GLYCOSYLTRANSFERASE"/>
    <property type="match status" value="1"/>
</dbReference>
<protein>
    <submittedName>
        <fullName evidence="3">Glycosyltransferase family 4 protein</fullName>
    </submittedName>
</protein>
<dbReference type="SUPFAM" id="SSF53756">
    <property type="entry name" value="UDP-Glycosyltransferase/glycogen phosphorylase"/>
    <property type="match status" value="1"/>
</dbReference>
<name>A0AA95H4K7_9GAMM</name>
<evidence type="ECO:0000259" key="2">
    <source>
        <dbReference type="Pfam" id="PF13439"/>
    </source>
</evidence>